<accession>A0ABU5TCV3</accession>
<gene>
    <name evidence="1" type="ORF">SPF06_21590</name>
</gene>
<proteinExistence type="predicted"/>
<comment type="caution">
    <text evidence="1">The sequence shown here is derived from an EMBL/GenBank/DDBJ whole genome shotgun (WGS) entry which is preliminary data.</text>
</comment>
<sequence>MGIPELLGEAPERGDEPFREIGDATSWVQGGRALETALAMGADAYSTDSPGRLVFSAAAGSLKVQEATVARWIRDGLPHKRAVWLSSVVGVGAGQLEQERVQLGIAQEAARTLGLKGVKATDWRARGLDEPHVLYLVWLPALGVWIPRVGRLSETTHQRSTGGAGGGRIVRRRIFDNYFLAAVEKFEVLEAYEGWRVSVPRDLKSVTGVKKLQGRSSAVLACAGTPLLGDPVFLDL</sequence>
<evidence type="ECO:0000313" key="2">
    <source>
        <dbReference type="Proteomes" id="UP001304769"/>
    </source>
</evidence>
<dbReference type="Proteomes" id="UP001304769">
    <property type="component" value="Unassembled WGS sequence"/>
</dbReference>
<dbReference type="RefSeq" id="WP_323281231.1">
    <property type="nucleotide sequence ID" value="NZ_JAYGGQ010000026.1"/>
</dbReference>
<reference evidence="1 2" key="1">
    <citation type="submission" date="2023-12" db="EMBL/GenBank/DDBJ databases">
        <title>Sinomonas terricola sp. nov, isolated from litchi orchard soil in Guangdong, PR China.</title>
        <authorList>
            <person name="Jiaxin W."/>
            <person name="Yang Z."/>
            <person name="Honghui Z."/>
        </authorList>
    </citation>
    <scope>NUCLEOTIDE SEQUENCE [LARGE SCALE GENOMIC DNA]</scope>
    <source>
        <strain evidence="1 2">JGH33</strain>
    </source>
</reference>
<keyword evidence="2" id="KW-1185">Reference proteome</keyword>
<organism evidence="1 2">
    <name type="scientific">Sinomonas terricola</name>
    <dbReference type="NCBI Taxonomy" id="3110330"/>
    <lineage>
        <taxon>Bacteria</taxon>
        <taxon>Bacillati</taxon>
        <taxon>Actinomycetota</taxon>
        <taxon>Actinomycetes</taxon>
        <taxon>Micrococcales</taxon>
        <taxon>Micrococcaceae</taxon>
        <taxon>Sinomonas</taxon>
    </lineage>
</organism>
<dbReference type="EMBL" id="JAYGGQ010000026">
    <property type="protein sequence ID" value="MEA5457319.1"/>
    <property type="molecule type" value="Genomic_DNA"/>
</dbReference>
<name>A0ABU5TCV3_9MICC</name>
<evidence type="ECO:0000313" key="1">
    <source>
        <dbReference type="EMBL" id="MEA5457319.1"/>
    </source>
</evidence>
<protein>
    <submittedName>
        <fullName evidence="1">Uncharacterized protein</fullName>
    </submittedName>
</protein>